<evidence type="ECO:0008006" key="5">
    <source>
        <dbReference type="Google" id="ProtNLM"/>
    </source>
</evidence>
<keyword evidence="4" id="KW-1185">Reference proteome</keyword>
<gene>
    <name evidence="1" type="ORF">GO485_28380</name>
    <name evidence="2" type="ORF">IP92_04770</name>
</gene>
<dbReference type="Proteomes" id="UP000437862">
    <property type="component" value="Chromosome"/>
</dbReference>
<organism evidence="2 3">
    <name type="scientific">Pseudoduganella flava</name>
    <dbReference type="NCBI Taxonomy" id="871742"/>
    <lineage>
        <taxon>Bacteria</taxon>
        <taxon>Pseudomonadati</taxon>
        <taxon>Pseudomonadota</taxon>
        <taxon>Betaproteobacteria</taxon>
        <taxon>Burkholderiales</taxon>
        <taxon>Oxalobacteraceae</taxon>
        <taxon>Telluria group</taxon>
        <taxon>Pseudoduganella</taxon>
    </lineage>
</organism>
<evidence type="ECO:0000313" key="4">
    <source>
        <dbReference type="Proteomes" id="UP000437862"/>
    </source>
</evidence>
<reference evidence="2" key="2">
    <citation type="submission" date="2019-07" db="EMBL/GenBank/DDBJ databases">
        <authorList>
            <person name="Whitman W."/>
            <person name="Huntemann M."/>
            <person name="Clum A."/>
            <person name="Pillay M."/>
            <person name="Palaniappan K."/>
            <person name="Varghese N."/>
            <person name="Mikhailova N."/>
            <person name="Stamatis D."/>
            <person name="Reddy T."/>
            <person name="Daum C."/>
            <person name="Shapiro N."/>
            <person name="Ivanova N."/>
            <person name="Kyrpides N."/>
            <person name="Woyke T."/>
        </authorList>
    </citation>
    <scope>NUCLEOTIDE SEQUENCE</scope>
    <source>
        <strain evidence="2">CGMCC 1.10685</strain>
    </source>
</reference>
<dbReference type="EMBL" id="VLKW01000011">
    <property type="protein sequence ID" value="TWI43717.1"/>
    <property type="molecule type" value="Genomic_DNA"/>
</dbReference>
<evidence type="ECO:0000313" key="3">
    <source>
        <dbReference type="Proteomes" id="UP000315112"/>
    </source>
</evidence>
<evidence type="ECO:0000313" key="2">
    <source>
        <dbReference type="EMBL" id="TWI43717.1"/>
    </source>
</evidence>
<name>A0A562PH06_9BURK</name>
<accession>A0A562PH06</accession>
<sequence length="142" mass="15691">MSDRLTIVRHGSGDDVLLEAAAARAPLYFRTGVHWSEADLLRQAAQLRAFLAQVPAPAGQTRFALAFGVDDYRYLRLTFDVHPMGQVDVTVSMQDNFGDTARPRFDRCTLHLDTDVASLDRFAAELAGIMADEAPRAELAVR</sequence>
<dbReference type="Proteomes" id="UP000315112">
    <property type="component" value="Unassembled WGS sequence"/>
</dbReference>
<dbReference type="AlphaFoldDB" id="A0A562PH06"/>
<reference evidence="2 3" key="1">
    <citation type="journal article" date="2015" name="Stand. Genomic Sci.">
        <title>Genomic Encyclopedia of Bacterial and Archaeal Type Strains, Phase III: the genomes of soil and plant-associated and newly described type strains.</title>
        <authorList>
            <person name="Whitman W.B."/>
            <person name="Woyke T."/>
            <person name="Klenk H.P."/>
            <person name="Zhou Y."/>
            <person name="Lilburn T.G."/>
            <person name="Beck B.J."/>
            <person name="De Vos P."/>
            <person name="Vandamme P."/>
            <person name="Eisen J.A."/>
            <person name="Garrity G."/>
            <person name="Hugenholtz P."/>
            <person name="Kyrpides N.C."/>
        </authorList>
    </citation>
    <scope>NUCLEOTIDE SEQUENCE [LARGE SCALE GENOMIC DNA]</scope>
    <source>
        <strain evidence="2 3">CGMCC 1.10685</strain>
    </source>
</reference>
<dbReference type="RefSeq" id="WP_145879959.1">
    <property type="nucleotide sequence ID" value="NZ_CP046904.1"/>
</dbReference>
<dbReference type="EMBL" id="CP046904">
    <property type="protein sequence ID" value="QGZ42566.1"/>
    <property type="molecule type" value="Genomic_DNA"/>
</dbReference>
<reference evidence="1 4" key="3">
    <citation type="submission" date="2019-12" db="EMBL/GenBank/DDBJ databases">
        <title>Draft Genome Sequences of Six Type Strains of the Genus Massilia.</title>
        <authorList>
            <person name="Miess H."/>
            <person name="Frediansyah A."/>
            <person name="Goeker M."/>
            <person name="Gross H."/>
        </authorList>
    </citation>
    <scope>NUCLEOTIDE SEQUENCE [LARGE SCALE GENOMIC DNA]</scope>
    <source>
        <strain evidence="1 4">DSM 26639</strain>
    </source>
</reference>
<proteinExistence type="predicted"/>
<protein>
    <recommendedName>
        <fullName evidence="5">Condensation domain-containing protein</fullName>
    </recommendedName>
</protein>
<evidence type="ECO:0000313" key="1">
    <source>
        <dbReference type="EMBL" id="QGZ42566.1"/>
    </source>
</evidence>